<evidence type="ECO:0000256" key="7">
    <source>
        <dbReference type="ARBA" id="ARBA00023242"/>
    </source>
</evidence>
<dbReference type="STRING" id="48709.A0A1D2M0N6"/>
<evidence type="ECO:0000259" key="10">
    <source>
        <dbReference type="PROSITE" id="PS50157"/>
    </source>
</evidence>
<comment type="subcellular location">
    <subcellularLocation>
        <location evidence="1">Nucleus</location>
    </subcellularLocation>
</comment>
<keyword evidence="2" id="KW-0479">Metal-binding</keyword>
<evidence type="ECO:0000313" key="12">
    <source>
        <dbReference type="Proteomes" id="UP000094527"/>
    </source>
</evidence>
<evidence type="ECO:0000256" key="5">
    <source>
        <dbReference type="ARBA" id="ARBA00023015"/>
    </source>
</evidence>
<keyword evidence="4" id="KW-0862">Zinc</keyword>
<dbReference type="InterPro" id="IPR036236">
    <property type="entry name" value="Znf_C2H2_sf"/>
</dbReference>
<dbReference type="AlphaFoldDB" id="A0A1D2M0N6"/>
<feature type="region of interest" description="Disordered" evidence="9">
    <location>
        <begin position="128"/>
        <end position="167"/>
    </location>
</feature>
<feature type="compositionally biased region" description="Polar residues" evidence="9">
    <location>
        <begin position="134"/>
        <end position="145"/>
    </location>
</feature>
<evidence type="ECO:0000256" key="4">
    <source>
        <dbReference type="ARBA" id="ARBA00022833"/>
    </source>
</evidence>
<feature type="domain" description="C2H2-type" evidence="10">
    <location>
        <begin position="65"/>
        <end position="93"/>
    </location>
</feature>
<dbReference type="InterPro" id="IPR013087">
    <property type="entry name" value="Znf_C2H2_type"/>
</dbReference>
<feature type="compositionally biased region" description="Polar residues" evidence="9">
    <location>
        <begin position="152"/>
        <end position="167"/>
    </location>
</feature>
<evidence type="ECO:0000256" key="8">
    <source>
        <dbReference type="PROSITE-ProRule" id="PRU00042"/>
    </source>
</evidence>
<dbReference type="GO" id="GO:0008270">
    <property type="term" value="F:zinc ion binding"/>
    <property type="evidence" value="ECO:0007669"/>
    <property type="project" value="UniProtKB-KW"/>
</dbReference>
<evidence type="ECO:0000256" key="2">
    <source>
        <dbReference type="ARBA" id="ARBA00022723"/>
    </source>
</evidence>
<dbReference type="PROSITE" id="PS50157">
    <property type="entry name" value="ZINC_FINGER_C2H2_2"/>
    <property type="match status" value="2"/>
</dbReference>
<dbReference type="PANTHER" id="PTHR46179:SF13">
    <property type="entry name" value="C2H2-TYPE DOMAIN-CONTAINING PROTEIN"/>
    <property type="match status" value="1"/>
</dbReference>
<keyword evidence="12" id="KW-1185">Reference proteome</keyword>
<evidence type="ECO:0000256" key="6">
    <source>
        <dbReference type="ARBA" id="ARBA00023163"/>
    </source>
</evidence>
<comment type="caution">
    <text evidence="11">The sequence shown here is derived from an EMBL/GenBank/DDBJ whole genome shotgun (WGS) entry which is preliminary data.</text>
</comment>
<dbReference type="InterPro" id="IPR051061">
    <property type="entry name" value="Zinc_finger_trans_reg"/>
</dbReference>
<dbReference type="GO" id="GO:0006357">
    <property type="term" value="P:regulation of transcription by RNA polymerase II"/>
    <property type="evidence" value="ECO:0007669"/>
    <property type="project" value="TreeGrafter"/>
</dbReference>
<dbReference type="EMBL" id="LJIJ01008424">
    <property type="protein sequence ID" value="ODM86528.1"/>
    <property type="molecule type" value="Genomic_DNA"/>
</dbReference>
<evidence type="ECO:0000256" key="9">
    <source>
        <dbReference type="SAM" id="MobiDB-lite"/>
    </source>
</evidence>
<accession>A0A1D2M0N6</accession>
<dbReference type="Pfam" id="PF00096">
    <property type="entry name" value="zf-C2H2"/>
    <property type="match status" value="2"/>
</dbReference>
<evidence type="ECO:0000256" key="1">
    <source>
        <dbReference type="ARBA" id="ARBA00004123"/>
    </source>
</evidence>
<protein>
    <submittedName>
        <fullName evidence="11">Zinc finger and BTB domain-containing protein 38</fullName>
    </submittedName>
</protein>
<dbReference type="PROSITE" id="PS00028">
    <property type="entry name" value="ZINC_FINGER_C2H2_1"/>
    <property type="match status" value="2"/>
</dbReference>
<reference evidence="11 12" key="1">
    <citation type="journal article" date="2016" name="Genome Biol. Evol.">
        <title>Gene Family Evolution Reflects Adaptation to Soil Environmental Stressors in the Genome of the Collembolan Orchesella cincta.</title>
        <authorList>
            <person name="Faddeeva-Vakhrusheva A."/>
            <person name="Derks M.F."/>
            <person name="Anvar S.Y."/>
            <person name="Agamennone V."/>
            <person name="Suring W."/>
            <person name="Smit S."/>
            <person name="van Straalen N.M."/>
            <person name="Roelofs D."/>
        </authorList>
    </citation>
    <scope>NUCLEOTIDE SEQUENCE [LARGE SCALE GENOMIC DNA]</scope>
    <source>
        <tissue evidence="11">Mixed pool</tissue>
    </source>
</reference>
<keyword evidence="3 8" id="KW-0863">Zinc-finger</keyword>
<evidence type="ECO:0000256" key="3">
    <source>
        <dbReference type="ARBA" id="ARBA00022771"/>
    </source>
</evidence>
<keyword evidence="5" id="KW-0805">Transcription regulation</keyword>
<feature type="domain" description="C2H2-type" evidence="10">
    <location>
        <begin position="36"/>
        <end position="59"/>
    </location>
</feature>
<dbReference type="GO" id="GO:0005634">
    <property type="term" value="C:nucleus"/>
    <property type="evidence" value="ECO:0007669"/>
    <property type="project" value="UniProtKB-SubCell"/>
</dbReference>
<gene>
    <name evidence="11" type="ORF">Ocin01_20155</name>
</gene>
<evidence type="ECO:0000313" key="11">
    <source>
        <dbReference type="EMBL" id="ODM86528.1"/>
    </source>
</evidence>
<dbReference type="Gene3D" id="3.30.160.60">
    <property type="entry name" value="Classic Zinc Finger"/>
    <property type="match status" value="2"/>
</dbReference>
<feature type="non-terminal residue" evidence="11">
    <location>
        <position position="1"/>
    </location>
</feature>
<dbReference type="PANTHER" id="PTHR46179">
    <property type="entry name" value="ZINC FINGER PROTEIN"/>
    <property type="match status" value="1"/>
</dbReference>
<organism evidence="11 12">
    <name type="scientific">Orchesella cincta</name>
    <name type="common">Springtail</name>
    <name type="synonym">Podura cincta</name>
    <dbReference type="NCBI Taxonomy" id="48709"/>
    <lineage>
        <taxon>Eukaryota</taxon>
        <taxon>Metazoa</taxon>
        <taxon>Ecdysozoa</taxon>
        <taxon>Arthropoda</taxon>
        <taxon>Hexapoda</taxon>
        <taxon>Collembola</taxon>
        <taxon>Entomobryomorpha</taxon>
        <taxon>Entomobryoidea</taxon>
        <taxon>Orchesellidae</taxon>
        <taxon>Orchesellinae</taxon>
        <taxon>Orchesella</taxon>
    </lineage>
</organism>
<dbReference type="Proteomes" id="UP000094527">
    <property type="component" value="Unassembled WGS sequence"/>
</dbReference>
<sequence length="190" mass="21607">FRVHIKKIHPEAALGNQAGQSGTKSESKSNFTTVEYVCKHCGVQLPSQSCLSRHIKTSHKELFRSQCELCGKSYATEQILRRHKNINHTSNQVPCPYCDKTFSHKEYLHGHYKYCKLFPGRQELVGEPLEDSETSIPVGQPSQTLKLERETATNSSEQLKSERSQNVGHETELVIYPETVDGYRVHTADY</sequence>
<dbReference type="SMART" id="SM00355">
    <property type="entry name" value="ZnF_C2H2"/>
    <property type="match status" value="3"/>
</dbReference>
<name>A0A1D2M0N6_ORCCI</name>
<dbReference type="SUPFAM" id="SSF57667">
    <property type="entry name" value="beta-beta-alpha zinc fingers"/>
    <property type="match status" value="1"/>
</dbReference>
<proteinExistence type="predicted"/>
<keyword evidence="7" id="KW-0539">Nucleus</keyword>
<dbReference type="OrthoDB" id="427030at2759"/>
<keyword evidence="6" id="KW-0804">Transcription</keyword>